<feature type="transmembrane region" description="Helical" evidence="7">
    <location>
        <begin position="293"/>
        <end position="319"/>
    </location>
</feature>
<dbReference type="Gene3D" id="1.10.3720.10">
    <property type="entry name" value="MetI-like"/>
    <property type="match status" value="1"/>
</dbReference>
<dbReference type="Pfam" id="PF00528">
    <property type="entry name" value="BPD_transp_1"/>
    <property type="match status" value="1"/>
</dbReference>
<evidence type="ECO:0000256" key="1">
    <source>
        <dbReference type="ARBA" id="ARBA00004651"/>
    </source>
</evidence>
<evidence type="ECO:0000313" key="9">
    <source>
        <dbReference type="Proteomes" id="UP000283745"/>
    </source>
</evidence>
<keyword evidence="6 7" id="KW-0472">Membrane</keyword>
<keyword evidence="5 7" id="KW-1133">Transmembrane helix</keyword>
<dbReference type="InterPro" id="IPR000515">
    <property type="entry name" value="MetI-like"/>
</dbReference>
<gene>
    <name evidence="8" type="ORF">DW740_02725</name>
</gene>
<evidence type="ECO:0000313" key="8">
    <source>
        <dbReference type="EMBL" id="RHE41248.1"/>
    </source>
</evidence>
<evidence type="ECO:0000256" key="2">
    <source>
        <dbReference type="ARBA" id="ARBA00022448"/>
    </source>
</evidence>
<dbReference type="PANTHER" id="PTHR43163">
    <property type="entry name" value="DIPEPTIDE TRANSPORT SYSTEM PERMEASE PROTEIN DPPB-RELATED"/>
    <property type="match status" value="1"/>
</dbReference>
<dbReference type="PROSITE" id="PS50928">
    <property type="entry name" value="ABC_TM1"/>
    <property type="match status" value="1"/>
</dbReference>
<evidence type="ECO:0000256" key="4">
    <source>
        <dbReference type="ARBA" id="ARBA00022692"/>
    </source>
</evidence>
<name>A0A414EJ24_9FIRM</name>
<evidence type="ECO:0000256" key="7">
    <source>
        <dbReference type="RuleBase" id="RU363032"/>
    </source>
</evidence>
<reference evidence="8 9" key="1">
    <citation type="submission" date="2018-08" db="EMBL/GenBank/DDBJ databases">
        <title>A genome reference for cultivated species of the human gut microbiota.</title>
        <authorList>
            <person name="Zou Y."/>
            <person name="Xue W."/>
            <person name="Luo G."/>
        </authorList>
    </citation>
    <scope>NUCLEOTIDE SEQUENCE [LARGE SCALE GENOMIC DNA]</scope>
    <source>
        <strain evidence="8 9">AM28-23</strain>
    </source>
</reference>
<dbReference type="GO" id="GO:0005886">
    <property type="term" value="C:plasma membrane"/>
    <property type="evidence" value="ECO:0007669"/>
    <property type="project" value="UniProtKB-SubCell"/>
</dbReference>
<accession>A0A414EJ24</accession>
<dbReference type="GO" id="GO:0055085">
    <property type="term" value="P:transmembrane transport"/>
    <property type="evidence" value="ECO:0007669"/>
    <property type="project" value="InterPro"/>
</dbReference>
<comment type="subcellular location">
    <subcellularLocation>
        <location evidence="1 7">Cell membrane</location>
        <topology evidence="1 7">Multi-pass membrane protein</topology>
    </subcellularLocation>
</comment>
<dbReference type="RefSeq" id="WP_015540630.1">
    <property type="nucleotide sequence ID" value="NZ_CABJFK010000002.1"/>
</dbReference>
<keyword evidence="3" id="KW-1003">Cell membrane</keyword>
<dbReference type="CDD" id="cd06261">
    <property type="entry name" value="TM_PBP2"/>
    <property type="match status" value="1"/>
</dbReference>
<feature type="transmembrane region" description="Helical" evidence="7">
    <location>
        <begin position="106"/>
        <end position="130"/>
    </location>
</feature>
<evidence type="ECO:0000256" key="6">
    <source>
        <dbReference type="ARBA" id="ARBA00023136"/>
    </source>
</evidence>
<protein>
    <submittedName>
        <fullName evidence="8">ABC transporter permease</fullName>
    </submittedName>
</protein>
<feature type="transmembrane region" description="Helical" evidence="7">
    <location>
        <begin position="142"/>
        <end position="164"/>
    </location>
</feature>
<proteinExistence type="inferred from homology"/>
<feature type="transmembrane region" description="Helical" evidence="7">
    <location>
        <begin position="12"/>
        <end position="34"/>
    </location>
</feature>
<dbReference type="AlphaFoldDB" id="A0A414EJ24"/>
<dbReference type="EMBL" id="QSKF01000002">
    <property type="protein sequence ID" value="RHE41248.1"/>
    <property type="molecule type" value="Genomic_DNA"/>
</dbReference>
<sequence>MKSRFYLKFTGRYLVRVVTLLIAVSIVSFILVSLSPVDPVQQYVGAVPNVSVEQREKIAEYWGLNDPPAERFMNWGKALLHGDFGTSLIYRRPVADIIKEKFSASLALMITAWIFSGLTGFAIGCLMGIFHGKWQDKILKKLCLTMCSIPTFWIGIVFLMLFSVKLGWFPMGMSVPQGVAAEDVTFLQRIHHLILPALTLSFLSFANVALHTREKLVDVLESDYVLFAKARGESRWSILKNHGFRNIMLPAVTMQFGSFSELFGGSVLAENVFSYPGLGAAASAAGMGSDVPLLLGITLFSALFVFIGNMLANIIYGIVDPQIREGYMNESNNR</sequence>
<keyword evidence="2 7" id="KW-0813">Transport</keyword>
<dbReference type="PANTHER" id="PTHR43163:SF6">
    <property type="entry name" value="DIPEPTIDE TRANSPORT SYSTEM PERMEASE PROTEIN DPPB-RELATED"/>
    <property type="match status" value="1"/>
</dbReference>
<organism evidence="8 9">
    <name type="scientific">Blautia obeum</name>
    <dbReference type="NCBI Taxonomy" id="40520"/>
    <lineage>
        <taxon>Bacteria</taxon>
        <taxon>Bacillati</taxon>
        <taxon>Bacillota</taxon>
        <taxon>Clostridia</taxon>
        <taxon>Lachnospirales</taxon>
        <taxon>Lachnospiraceae</taxon>
        <taxon>Blautia</taxon>
    </lineage>
</organism>
<keyword evidence="4 7" id="KW-0812">Transmembrane</keyword>
<evidence type="ECO:0000256" key="5">
    <source>
        <dbReference type="ARBA" id="ARBA00022989"/>
    </source>
</evidence>
<evidence type="ECO:0000256" key="3">
    <source>
        <dbReference type="ARBA" id="ARBA00022475"/>
    </source>
</evidence>
<comment type="caution">
    <text evidence="8">The sequence shown here is derived from an EMBL/GenBank/DDBJ whole genome shotgun (WGS) entry which is preliminary data.</text>
</comment>
<comment type="similarity">
    <text evidence="7">Belongs to the binding-protein-dependent transport system permease family.</text>
</comment>
<dbReference type="InterPro" id="IPR035906">
    <property type="entry name" value="MetI-like_sf"/>
</dbReference>
<dbReference type="SUPFAM" id="SSF161098">
    <property type="entry name" value="MetI-like"/>
    <property type="match status" value="1"/>
</dbReference>
<dbReference type="Proteomes" id="UP000283745">
    <property type="component" value="Unassembled WGS sequence"/>
</dbReference>